<organism evidence="1 2">
    <name type="scientific">Methylobacterium planeticum</name>
    <dbReference type="NCBI Taxonomy" id="2615211"/>
    <lineage>
        <taxon>Bacteria</taxon>
        <taxon>Pseudomonadati</taxon>
        <taxon>Pseudomonadota</taxon>
        <taxon>Alphaproteobacteria</taxon>
        <taxon>Hyphomicrobiales</taxon>
        <taxon>Methylobacteriaceae</taxon>
        <taxon>Methylobacterium</taxon>
    </lineage>
</organism>
<dbReference type="EMBL" id="VZZJ01000033">
    <property type="protein sequence ID" value="KAB1070029.1"/>
    <property type="molecule type" value="Genomic_DNA"/>
</dbReference>
<accession>A0A6N6MK97</accession>
<keyword evidence="2" id="KW-1185">Reference proteome</keyword>
<gene>
    <name evidence="1" type="ORF">F6X51_23945</name>
</gene>
<evidence type="ECO:0000313" key="2">
    <source>
        <dbReference type="Proteomes" id="UP000441523"/>
    </source>
</evidence>
<dbReference type="RefSeq" id="WP_150966214.1">
    <property type="nucleotide sequence ID" value="NZ_VZZJ01000033.1"/>
</dbReference>
<dbReference type="AlphaFoldDB" id="A0A6N6MK97"/>
<dbReference type="Proteomes" id="UP000441523">
    <property type="component" value="Unassembled WGS sequence"/>
</dbReference>
<protein>
    <submittedName>
        <fullName evidence="1">L-2-amino-thiazoline-4-carboxylic acid hydrolase</fullName>
    </submittedName>
</protein>
<evidence type="ECO:0000313" key="1">
    <source>
        <dbReference type="EMBL" id="KAB1070029.1"/>
    </source>
</evidence>
<keyword evidence="1" id="KW-0378">Hydrolase</keyword>
<reference evidence="1 2" key="1">
    <citation type="submission" date="2019-09" db="EMBL/GenBank/DDBJ databases">
        <title>YIM 132548 draft genome.</title>
        <authorList>
            <person name="Jiang L."/>
        </authorList>
    </citation>
    <scope>NUCLEOTIDE SEQUENCE [LARGE SCALE GENOMIC DNA]</scope>
    <source>
        <strain evidence="1 2">YIM 132548</strain>
    </source>
</reference>
<comment type="caution">
    <text evidence="1">The sequence shown here is derived from an EMBL/GenBank/DDBJ whole genome shotgun (WGS) entry which is preliminary data.</text>
</comment>
<proteinExistence type="predicted"/>
<name>A0A6N6MK97_9HYPH</name>
<sequence>MSASLPPTQSIENDVTAIEDAIVSLGRIAKSDAARRGKTLMDNAEAETFRNTHSKLAALIADPVNEVCYIGMEALRIHLQQILPPDEVQAVFQRAIARLAAEAGQDLPDRPRIH</sequence>
<dbReference type="GO" id="GO:0016787">
    <property type="term" value="F:hydrolase activity"/>
    <property type="evidence" value="ECO:0007669"/>
    <property type="project" value="UniProtKB-KW"/>
</dbReference>